<comment type="subcellular location">
    <subcellularLocation>
        <location evidence="1">Membrane</location>
    </subcellularLocation>
</comment>
<feature type="transmembrane region" description="Helical" evidence="6">
    <location>
        <begin position="59"/>
        <end position="79"/>
    </location>
</feature>
<feature type="transmembrane region" description="Helical" evidence="6">
    <location>
        <begin position="162"/>
        <end position="181"/>
    </location>
</feature>
<dbReference type="AlphaFoldDB" id="A0AAE1D2N7"/>
<comment type="caution">
    <text evidence="8">The sequence shown here is derived from an EMBL/GenBank/DDBJ whole genome shotgun (WGS) entry which is preliminary data.</text>
</comment>
<sequence length="486" mass="54896">MDISCATKLFEENFTLPTIGNLCISQTSECAENSSHTQVNANDTLGNEEIISLFIKNSIFLISVLFGVPGNILILVLAAKSKQTASLQYIIFLAIFDLGILLISIELKVTGSGGQDLHNLPEDILNVLKAITNWLLALLALERCVAVRLPLQIRQLYSLRKIYIGIAVVTIVQILANFALFRHPKFKENDGMIVAMIIIQWVLPGATMLVCTILTILQLRKSQVKRRELMNSAKRGPVSQMESDFTNLTVLTCIFFFIFHLPALLIWPVFLALPSSPALSEPPVKNALYSAGKLCVDFCLINSAINLYAYLLAAQGYRKQAASLIKCKRPAHSSANNQKYGRHNVPIQLDNQKDGRHNVPIQLDNQKYGRHNVPIQLDNQKYGRHNVPIQLDKQKYGRHNVPIQLDSQKYGRHNVPIQLDNQKYGRHNVPIQLDNQKYGRHNVPIQLDSQKYGRHNVPIQLDSQKYGRLAEGKKPQEMFSTRRYLF</sequence>
<dbReference type="InterPro" id="IPR052954">
    <property type="entry name" value="GPCR-Ligand_Int"/>
</dbReference>
<dbReference type="PANTHER" id="PTHR46641:SF18">
    <property type="entry name" value="G-PROTEIN COUPLED RECEPTORS FAMILY 1 PROFILE DOMAIN-CONTAINING PROTEIN"/>
    <property type="match status" value="1"/>
</dbReference>
<comment type="similarity">
    <text evidence="5">Belongs to the G-protein coupled receptor 1 family.</text>
</comment>
<protein>
    <recommendedName>
        <fullName evidence="7">G-protein coupled receptors family 1 profile domain-containing protein</fullName>
    </recommendedName>
</protein>
<evidence type="ECO:0000256" key="4">
    <source>
        <dbReference type="ARBA" id="ARBA00023136"/>
    </source>
</evidence>
<evidence type="ECO:0000256" key="6">
    <source>
        <dbReference type="SAM" id="Phobius"/>
    </source>
</evidence>
<feature type="transmembrane region" description="Helical" evidence="6">
    <location>
        <begin position="124"/>
        <end position="141"/>
    </location>
</feature>
<evidence type="ECO:0000256" key="5">
    <source>
        <dbReference type="RuleBase" id="RU000688"/>
    </source>
</evidence>
<dbReference type="Pfam" id="PF10324">
    <property type="entry name" value="7TM_GPCR_Srw"/>
    <property type="match status" value="1"/>
</dbReference>
<keyword evidence="5" id="KW-0807">Transducer</keyword>
<feature type="transmembrane region" description="Helical" evidence="6">
    <location>
        <begin position="245"/>
        <end position="267"/>
    </location>
</feature>
<keyword evidence="2 5" id="KW-0812">Transmembrane</keyword>
<evidence type="ECO:0000256" key="1">
    <source>
        <dbReference type="ARBA" id="ARBA00004370"/>
    </source>
</evidence>
<feature type="transmembrane region" description="Helical" evidence="6">
    <location>
        <begin position="287"/>
        <end position="311"/>
    </location>
</feature>
<dbReference type="PROSITE" id="PS50262">
    <property type="entry name" value="G_PROTEIN_RECEP_F1_2"/>
    <property type="match status" value="1"/>
</dbReference>
<evidence type="ECO:0000259" key="7">
    <source>
        <dbReference type="PROSITE" id="PS50262"/>
    </source>
</evidence>
<dbReference type="Proteomes" id="UP001283361">
    <property type="component" value="Unassembled WGS sequence"/>
</dbReference>
<accession>A0AAE1D2N7</accession>
<keyword evidence="5" id="KW-0675">Receptor</keyword>
<keyword evidence="4 6" id="KW-0472">Membrane</keyword>
<evidence type="ECO:0000313" key="9">
    <source>
        <dbReference type="Proteomes" id="UP001283361"/>
    </source>
</evidence>
<proteinExistence type="inferred from homology"/>
<dbReference type="PANTHER" id="PTHR46641">
    <property type="entry name" value="FMRFAMIDE RECEPTOR-RELATED"/>
    <property type="match status" value="1"/>
</dbReference>
<dbReference type="InterPro" id="IPR000276">
    <property type="entry name" value="GPCR_Rhodpsn"/>
</dbReference>
<dbReference type="InterPro" id="IPR019427">
    <property type="entry name" value="7TM_GPCR_serpentine_rcpt_Srw"/>
</dbReference>
<dbReference type="Gene3D" id="1.20.1070.10">
    <property type="entry name" value="Rhodopsin 7-helix transmembrane proteins"/>
    <property type="match status" value="1"/>
</dbReference>
<dbReference type="GO" id="GO:0016020">
    <property type="term" value="C:membrane"/>
    <property type="evidence" value="ECO:0007669"/>
    <property type="project" value="UniProtKB-SubCell"/>
</dbReference>
<evidence type="ECO:0000313" key="8">
    <source>
        <dbReference type="EMBL" id="KAK3752463.1"/>
    </source>
</evidence>
<keyword evidence="3 6" id="KW-1133">Transmembrane helix</keyword>
<feature type="transmembrane region" description="Helical" evidence="6">
    <location>
        <begin position="193"/>
        <end position="217"/>
    </location>
</feature>
<dbReference type="GO" id="GO:0008528">
    <property type="term" value="F:G protein-coupled peptide receptor activity"/>
    <property type="evidence" value="ECO:0007669"/>
    <property type="project" value="InterPro"/>
</dbReference>
<dbReference type="EMBL" id="JAWDGP010005762">
    <property type="protein sequence ID" value="KAK3752463.1"/>
    <property type="molecule type" value="Genomic_DNA"/>
</dbReference>
<dbReference type="PRINTS" id="PR00237">
    <property type="entry name" value="GPCRRHODOPSN"/>
</dbReference>
<keyword evidence="9" id="KW-1185">Reference proteome</keyword>
<organism evidence="8 9">
    <name type="scientific">Elysia crispata</name>
    <name type="common">lettuce slug</name>
    <dbReference type="NCBI Taxonomy" id="231223"/>
    <lineage>
        <taxon>Eukaryota</taxon>
        <taxon>Metazoa</taxon>
        <taxon>Spiralia</taxon>
        <taxon>Lophotrochozoa</taxon>
        <taxon>Mollusca</taxon>
        <taxon>Gastropoda</taxon>
        <taxon>Heterobranchia</taxon>
        <taxon>Euthyneura</taxon>
        <taxon>Panpulmonata</taxon>
        <taxon>Sacoglossa</taxon>
        <taxon>Placobranchoidea</taxon>
        <taxon>Plakobranchidae</taxon>
        <taxon>Elysia</taxon>
    </lineage>
</organism>
<gene>
    <name evidence="8" type="ORF">RRG08_032755</name>
</gene>
<dbReference type="InterPro" id="IPR017452">
    <property type="entry name" value="GPCR_Rhodpsn_7TM"/>
</dbReference>
<name>A0AAE1D2N7_9GAST</name>
<feature type="transmembrane region" description="Helical" evidence="6">
    <location>
        <begin position="86"/>
        <end position="104"/>
    </location>
</feature>
<keyword evidence="5" id="KW-0297">G-protein coupled receptor</keyword>
<evidence type="ECO:0000256" key="2">
    <source>
        <dbReference type="ARBA" id="ARBA00022692"/>
    </source>
</evidence>
<dbReference type="SUPFAM" id="SSF81321">
    <property type="entry name" value="Family A G protein-coupled receptor-like"/>
    <property type="match status" value="1"/>
</dbReference>
<reference evidence="8" key="1">
    <citation type="journal article" date="2023" name="G3 (Bethesda)">
        <title>A reference genome for the long-term kleptoplast-retaining sea slug Elysia crispata morphotype clarki.</title>
        <authorList>
            <person name="Eastman K.E."/>
            <person name="Pendleton A.L."/>
            <person name="Shaikh M.A."/>
            <person name="Suttiyut T."/>
            <person name="Ogas R."/>
            <person name="Tomko P."/>
            <person name="Gavelis G."/>
            <person name="Widhalm J.R."/>
            <person name="Wisecaver J.H."/>
        </authorList>
    </citation>
    <scope>NUCLEOTIDE SEQUENCE</scope>
    <source>
        <strain evidence="8">ECLA1</strain>
    </source>
</reference>
<dbReference type="PROSITE" id="PS00237">
    <property type="entry name" value="G_PROTEIN_RECEP_F1_1"/>
    <property type="match status" value="1"/>
</dbReference>
<evidence type="ECO:0000256" key="3">
    <source>
        <dbReference type="ARBA" id="ARBA00022989"/>
    </source>
</evidence>
<feature type="domain" description="G-protein coupled receptors family 1 profile" evidence="7">
    <location>
        <begin position="70"/>
        <end position="310"/>
    </location>
</feature>